<organism evidence="3 4">
    <name type="scientific">Camellia sinensis var. sinensis</name>
    <name type="common">China tea</name>
    <dbReference type="NCBI Taxonomy" id="542762"/>
    <lineage>
        <taxon>Eukaryota</taxon>
        <taxon>Viridiplantae</taxon>
        <taxon>Streptophyta</taxon>
        <taxon>Embryophyta</taxon>
        <taxon>Tracheophyta</taxon>
        <taxon>Spermatophyta</taxon>
        <taxon>Magnoliopsida</taxon>
        <taxon>eudicotyledons</taxon>
        <taxon>Gunneridae</taxon>
        <taxon>Pentapetalae</taxon>
        <taxon>asterids</taxon>
        <taxon>Ericales</taxon>
        <taxon>Theaceae</taxon>
        <taxon>Camellia</taxon>
    </lineage>
</organism>
<sequence>MNSTPLMLRLAYASLSLSSMWVFVSSCSVFWATKLRVAYGLFHELGCLLHLHFWNFLDHPEYAHSMLDVIMQNILVDSGDTDAVVPVTATRYSIDALKLPTITNYYKVRQSFIGNSIGWGSSRSPPPPSQLLATTRLEEQNDRRTAYDSFGETTDPTSLPGSLSRKTKEQDDSGARTTSCTYGRTEEQPSLHIVLNKSKRTISKGFMEGLEQWELIVMPGRHLVLISTYFWMVGTKMCNGSS</sequence>
<keyword evidence="4" id="KW-1185">Reference proteome</keyword>
<feature type="compositionally biased region" description="Polar residues" evidence="1">
    <location>
        <begin position="151"/>
        <end position="161"/>
    </location>
</feature>
<accession>A0A4S4DK13</accession>
<evidence type="ECO:0000256" key="1">
    <source>
        <dbReference type="SAM" id="MobiDB-lite"/>
    </source>
</evidence>
<dbReference type="Proteomes" id="UP000306102">
    <property type="component" value="Unassembled WGS sequence"/>
</dbReference>
<evidence type="ECO:0000313" key="4">
    <source>
        <dbReference type="Proteomes" id="UP000306102"/>
    </source>
</evidence>
<evidence type="ECO:0000313" key="3">
    <source>
        <dbReference type="EMBL" id="THG03221.1"/>
    </source>
</evidence>
<gene>
    <name evidence="3" type="ORF">TEA_024889</name>
</gene>
<comment type="caution">
    <text evidence="3">The sequence shown here is derived from an EMBL/GenBank/DDBJ whole genome shotgun (WGS) entry which is preliminary data.</text>
</comment>
<keyword evidence="2" id="KW-0472">Membrane</keyword>
<reference evidence="3 4" key="1">
    <citation type="journal article" date="2018" name="Proc. Natl. Acad. Sci. U.S.A.">
        <title>Draft genome sequence of Camellia sinensis var. sinensis provides insights into the evolution of the tea genome and tea quality.</title>
        <authorList>
            <person name="Wei C."/>
            <person name="Yang H."/>
            <person name="Wang S."/>
            <person name="Zhao J."/>
            <person name="Liu C."/>
            <person name="Gao L."/>
            <person name="Xia E."/>
            <person name="Lu Y."/>
            <person name="Tai Y."/>
            <person name="She G."/>
            <person name="Sun J."/>
            <person name="Cao H."/>
            <person name="Tong W."/>
            <person name="Gao Q."/>
            <person name="Li Y."/>
            <person name="Deng W."/>
            <person name="Jiang X."/>
            <person name="Wang W."/>
            <person name="Chen Q."/>
            <person name="Zhang S."/>
            <person name="Li H."/>
            <person name="Wu J."/>
            <person name="Wang P."/>
            <person name="Li P."/>
            <person name="Shi C."/>
            <person name="Zheng F."/>
            <person name="Jian J."/>
            <person name="Huang B."/>
            <person name="Shan D."/>
            <person name="Shi M."/>
            <person name="Fang C."/>
            <person name="Yue Y."/>
            <person name="Li F."/>
            <person name="Li D."/>
            <person name="Wei S."/>
            <person name="Han B."/>
            <person name="Jiang C."/>
            <person name="Yin Y."/>
            <person name="Xia T."/>
            <person name="Zhang Z."/>
            <person name="Bennetzen J.L."/>
            <person name="Zhao S."/>
            <person name="Wan X."/>
        </authorList>
    </citation>
    <scope>NUCLEOTIDE SEQUENCE [LARGE SCALE GENOMIC DNA]</scope>
    <source>
        <strain evidence="4">cv. Shuchazao</strain>
        <tissue evidence="3">Leaf</tissue>
    </source>
</reference>
<name>A0A4S4DK13_CAMSN</name>
<protein>
    <submittedName>
        <fullName evidence="3">Uncharacterized protein</fullName>
    </submittedName>
</protein>
<feature type="region of interest" description="Disordered" evidence="1">
    <location>
        <begin position="145"/>
        <end position="184"/>
    </location>
</feature>
<evidence type="ECO:0000256" key="2">
    <source>
        <dbReference type="SAM" id="Phobius"/>
    </source>
</evidence>
<dbReference type="AlphaFoldDB" id="A0A4S4DK13"/>
<keyword evidence="2" id="KW-0812">Transmembrane</keyword>
<dbReference type="EMBL" id="SDRB02011012">
    <property type="protein sequence ID" value="THG03221.1"/>
    <property type="molecule type" value="Genomic_DNA"/>
</dbReference>
<keyword evidence="2" id="KW-1133">Transmembrane helix</keyword>
<proteinExistence type="predicted"/>
<feature type="transmembrane region" description="Helical" evidence="2">
    <location>
        <begin position="12"/>
        <end position="31"/>
    </location>
</feature>